<dbReference type="OrthoDB" id="9810236at2"/>
<dbReference type="InterPro" id="IPR027417">
    <property type="entry name" value="P-loop_NTPase"/>
</dbReference>
<dbReference type="eggNOG" id="COG1713">
    <property type="taxonomic scope" value="Bacteria"/>
</dbReference>
<evidence type="ECO:0000256" key="4">
    <source>
        <dbReference type="ARBA" id="ARBA00022723"/>
    </source>
</evidence>
<dbReference type="InterPro" id="IPR054712">
    <property type="entry name" value="Cas3-like_dom"/>
</dbReference>
<dbReference type="SUPFAM" id="SSF109604">
    <property type="entry name" value="HD-domain/PDEase-like"/>
    <property type="match status" value="1"/>
</dbReference>
<evidence type="ECO:0000256" key="1">
    <source>
        <dbReference type="ARBA" id="ARBA00006847"/>
    </source>
</evidence>
<dbReference type="SUPFAM" id="SSF52540">
    <property type="entry name" value="P-loop containing nucleoside triphosphate hydrolases"/>
    <property type="match status" value="1"/>
</dbReference>
<evidence type="ECO:0000259" key="10">
    <source>
        <dbReference type="PROSITE" id="PS51192"/>
    </source>
</evidence>
<proteinExistence type="inferred from homology"/>
<dbReference type="PANTHER" id="PTHR47963">
    <property type="entry name" value="DEAD-BOX ATP-DEPENDENT RNA HELICASE 47, MITOCHONDRIAL"/>
    <property type="match status" value="1"/>
</dbReference>
<dbReference type="PROSITE" id="PS51192">
    <property type="entry name" value="HELICASE_ATP_BIND_1"/>
    <property type="match status" value="1"/>
</dbReference>
<evidence type="ECO:0000259" key="11">
    <source>
        <dbReference type="PROSITE" id="PS51643"/>
    </source>
</evidence>
<feature type="domain" description="Helicase ATP-binding" evidence="10">
    <location>
        <begin position="246"/>
        <end position="420"/>
    </location>
</feature>
<evidence type="ECO:0000256" key="2">
    <source>
        <dbReference type="ARBA" id="ARBA00009046"/>
    </source>
</evidence>
<dbReference type="InterPro" id="IPR014001">
    <property type="entry name" value="Helicase_ATP-bd"/>
</dbReference>
<dbReference type="NCBIfam" id="TIGR01587">
    <property type="entry name" value="cas3_core"/>
    <property type="match status" value="1"/>
</dbReference>
<sequence>MCVYYAHTRNSEGAMHRLDEHLLAVAELAGKYSERFYGGILEPLAWLAGAFHDIGKVSPGFQSYLEAIEAGQPKRKVPHSPLGAVFIRSVLSRFEVKDDLALIVAGHHSGLEEIGTLTSKLVGYSTDQDLVQEMTDMLQKLLKRTASGGIKIPSLNELQRELLIRMLFSVLIDADRLDTELHFFPERARLRDQGPTLAELAIRFRKDQEELLRQSEDRLSVVNEVRRDVYRACVDAAKSPQGWYSLTAPTGAGKTRSALAFALEHALANGHERIIFALPYTSIIDQNAEVYRSILGPDSVLEHHSQVKTSDEEDEEQRVLRMRLAEENWDVPLVVTTTVQLLESLFSNRPSSCRKIHRIAKSVLIFDEAQTLPPELLRPTMQVLKDLAENYGTTVVLSTATQPALKDEFLPELEGIEIREIIPDYPRHFKMLKRVEYTRLEEPVSIAELAGEVSRYRQVMVVMNTRRNALLLVDELGEKDCLHLSTLLCSAHRRKVLEEVRRRLREGKPVNLVATQVVEAGVDLDFPVVYRAVGPLDRIVQAAGRCNREGRLPGFGEVVIFELEDEKVPRGPYKAGLEQAKLILAECGSPDVLNEPNIFEDYFSRLFSVLGKNLDQYGIQKSRSRLNFPKVAEDYRIIGEDTVPVVVKYGQSEEALQRWQADPSRDSWRDLQAYMVNIYEREAREYFRDGLLSKITDGLYLWEGAYDDVRGLSGVWRDPADLIV</sequence>
<evidence type="ECO:0000256" key="7">
    <source>
        <dbReference type="ARBA" id="ARBA00022806"/>
    </source>
</evidence>
<dbReference type="PROSITE" id="PS51643">
    <property type="entry name" value="HD_CAS3"/>
    <property type="match status" value="1"/>
</dbReference>
<dbReference type="GO" id="GO:0005524">
    <property type="term" value="F:ATP binding"/>
    <property type="evidence" value="ECO:0007669"/>
    <property type="project" value="UniProtKB-KW"/>
</dbReference>
<feature type="domain" description="HD Cas3-type" evidence="11">
    <location>
        <begin position="11"/>
        <end position="177"/>
    </location>
</feature>
<dbReference type="GO" id="GO:0003724">
    <property type="term" value="F:RNA helicase activity"/>
    <property type="evidence" value="ECO:0007669"/>
    <property type="project" value="TreeGrafter"/>
</dbReference>
<evidence type="ECO:0000256" key="8">
    <source>
        <dbReference type="ARBA" id="ARBA00022840"/>
    </source>
</evidence>
<dbReference type="HOGENOM" id="CLU_010123_0_0_9"/>
<gene>
    <name evidence="12" type="ordered locus">Slip_1548</name>
</gene>
<dbReference type="AlphaFoldDB" id="D7CNM6"/>
<name>D7CNM6_SYNLT</name>
<dbReference type="GO" id="GO:0003723">
    <property type="term" value="F:RNA binding"/>
    <property type="evidence" value="ECO:0007669"/>
    <property type="project" value="TreeGrafter"/>
</dbReference>
<accession>D7CNM6</accession>
<dbReference type="RefSeq" id="WP_013175713.1">
    <property type="nucleotide sequence ID" value="NC_014220.1"/>
</dbReference>
<dbReference type="InterPro" id="IPR038257">
    <property type="entry name" value="CRISPR-assoc_Cas3_HD_sf"/>
</dbReference>
<dbReference type="SMART" id="SM00487">
    <property type="entry name" value="DEXDc"/>
    <property type="match status" value="1"/>
</dbReference>
<dbReference type="SMART" id="SM00471">
    <property type="entry name" value="HDc"/>
    <property type="match status" value="1"/>
</dbReference>
<dbReference type="InterPro" id="IPR003607">
    <property type="entry name" value="HD/PDEase_dom"/>
</dbReference>
<comment type="similarity">
    <text evidence="1">In the N-terminal section; belongs to the CRISPR-associated nuclease Cas3-HD family.</text>
</comment>
<evidence type="ECO:0000313" key="12">
    <source>
        <dbReference type="EMBL" id="ADI02311.1"/>
    </source>
</evidence>
<keyword evidence="4" id="KW-0479">Metal-binding</keyword>
<dbReference type="Proteomes" id="UP000000378">
    <property type="component" value="Chromosome"/>
</dbReference>
<dbReference type="STRING" id="643648.Slip_1548"/>
<dbReference type="KEGG" id="slp:Slip_1548"/>
<reference evidence="13" key="1">
    <citation type="journal article" date="2010" name="Stand. Genomic Sci.">
        <title>Complete genome sequence of Syntrophothermus lipocalidus type strain (TGB-C1T).</title>
        <authorList>
            <consortium name="US DOE Joint Genome Institute (JGI-PGF)"/>
            <person name="Djao O."/>
            <person name="Zhang X."/>
            <person name="Lucas S."/>
            <person name="Lapidus A."/>
            <person name="Glavina Del Rio T."/>
            <person name="Nolan M."/>
            <person name="Tice H."/>
            <person name="Cheng J."/>
            <person name="Han C."/>
            <person name="Tapia R."/>
            <person name="Goodwin L."/>
            <person name="Pitluck S."/>
            <person name="Liolios K."/>
            <person name="Ivanova N."/>
            <person name="Mavromatis K."/>
            <person name="Mikhailova N."/>
            <person name="Ovchinnikova G."/>
            <person name="Pati A."/>
            <person name="Brambilla E."/>
            <person name="Chen A."/>
            <person name="Palaniappan K."/>
            <person name="Land M."/>
            <person name="Hauser L."/>
            <person name="Chang Y."/>
            <person name="Jeffries C."/>
            <person name="Rohde M."/>
            <person name="Sikorski J."/>
            <person name="Spring S."/>
            <person name="Goker M."/>
            <person name="Detter J."/>
            <person name="Woyke T."/>
            <person name="Bristow J."/>
            <person name="Eisen J."/>
            <person name="Markowitz V."/>
            <person name="Hugenholtz P."/>
            <person name="Kyrpides N."/>
            <person name="Klenk H."/>
        </authorList>
    </citation>
    <scope>NUCLEOTIDE SEQUENCE [LARGE SCALE GENOMIC DNA]</scope>
    <source>
        <strain evidence="13">DSM 12680 / TGB-C1</strain>
    </source>
</reference>
<organism evidence="12 13">
    <name type="scientific">Syntrophothermus lipocalidus (strain DSM 12680 / TGB-C1)</name>
    <dbReference type="NCBI Taxonomy" id="643648"/>
    <lineage>
        <taxon>Bacteria</taxon>
        <taxon>Bacillati</taxon>
        <taxon>Bacillota</taxon>
        <taxon>Clostridia</taxon>
        <taxon>Eubacteriales</taxon>
        <taxon>Syntrophomonadaceae</taxon>
        <taxon>Syntrophothermus</taxon>
    </lineage>
</organism>
<evidence type="ECO:0000256" key="5">
    <source>
        <dbReference type="ARBA" id="ARBA00022741"/>
    </source>
</evidence>
<keyword evidence="5" id="KW-0547">Nucleotide-binding</keyword>
<dbReference type="InterPro" id="IPR006483">
    <property type="entry name" value="CRISPR-assoc_Cas3_HD"/>
</dbReference>
<dbReference type="EMBL" id="CP002048">
    <property type="protein sequence ID" value="ADI02311.1"/>
    <property type="molecule type" value="Genomic_DNA"/>
</dbReference>
<dbReference type="NCBIfam" id="TIGR01596">
    <property type="entry name" value="cas3_HD"/>
    <property type="match status" value="1"/>
</dbReference>
<dbReference type="GO" id="GO:0016787">
    <property type="term" value="F:hydrolase activity"/>
    <property type="evidence" value="ECO:0007669"/>
    <property type="project" value="UniProtKB-KW"/>
</dbReference>
<dbReference type="InterPro" id="IPR011545">
    <property type="entry name" value="DEAD/DEAH_box_helicase_dom"/>
</dbReference>
<dbReference type="Gene3D" id="3.40.50.300">
    <property type="entry name" value="P-loop containing nucleotide triphosphate hydrolases"/>
    <property type="match status" value="2"/>
</dbReference>
<keyword evidence="6" id="KW-0378">Hydrolase</keyword>
<keyword evidence="7" id="KW-0347">Helicase</keyword>
<dbReference type="CDD" id="cd09641">
    <property type="entry name" value="Cas3''_I"/>
    <property type="match status" value="1"/>
</dbReference>
<dbReference type="InterPro" id="IPR050547">
    <property type="entry name" value="DEAD_box_RNA_helicases"/>
</dbReference>
<dbReference type="GO" id="GO:0046872">
    <property type="term" value="F:metal ion binding"/>
    <property type="evidence" value="ECO:0007669"/>
    <property type="project" value="UniProtKB-KW"/>
</dbReference>
<dbReference type="PANTHER" id="PTHR47963:SF9">
    <property type="entry name" value="CRISPR-ASSOCIATED ENDONUCLEASE_HELICASE CAS3"/>
    <property type="match status" value="1"/>
</dbReference>
<dbReference type="GO" id="GO:0051607">
    <property type="term" value="P:defense response to virus"/>
    <property type="evidence" value="ECO:0007669"/>
    <property type="project" value="UniProtKB-KW"/>
</dbReference>
<dbReference type="InterPro" id="IPR006474">
    <property type="entry name" value="Helicase_Cas3_CRISPR-ass_core"/>
</dbReference>
<dbReference type="GO" id="GO:0004518">
    <property type="term" value="F:nuclease activity"/>
    <property type="evidence" value="ECO:0007669"/>
    <property type="project" value="UniProtKB-KW"/>
</dbReference>
<dbReference type="Pfam" id="PF18019">
    <property type="entry name" value="Cas3_HD"/>
    <property type="match status" value="1"/>
</dbReference>
<keyword evidence="8" id="KW-0067">ATP-binding</keyword>
<dbReference type="eggNOG" id="COG1203">
    <property type="taxonomic scope" value="Bacteria"/>
</dbReference>
<keyword evidence="9" id="KW-0051">Antiviral defense</keyword>
<evidence type="ECO:0000256" key="3">
    <source>
        <dbReference type="ARBA" id="ARBA00022722"/>
    </source>
</evidence>
<evidence type="ECO:0000256" key="6">
    <source>
        <dbReference type="ARBA" id="ARBA00022801"/>
    </source>
</evidence>
<dbReference type="Pfam" id="PF22590">
    <property type="entry name" value="Cas3-like_C_2"/>
    <property type="match status" value="1"/>
</dbReference>
<dbReference type="Gene3D" id="1.10.3210.30">
    <property type="match status" value="1"/>
</dbReference>
<comment type="similarity">
    <text evidence="2">In the central section; belongs to the CRISPR-associated helicase Cas3 family.</text>
</comment>
<evidence type="ECO:0000256" key="9">
    <source>
        <dbReference type="ARBA" id="ARBA00023118"/>
    </source>
</evidence>
<evidence type="ECO:0000313" key="13">
    <source>
        <dbReference type="Proteomes" id="UP000000378"/>
    </source>
</evidence>
<dbReference type="CDD" id="cd17930">
    <property type="entry name" value="DEXHc_cas3"/>
    <property type="match status" value="1"/>
</dbReference>
<dbReference type="Pfam" id="PF00270">
    <property type="entry name" value="DEAD"/>
    <property type="match status" value="1"/>
</dbReference>
<keyword evidence="3" id="KW-0540">Nuclease</keyword>
<keyword evidence="13" id="KW-1185">Reference proteome</keyword>
<protein>
    <submittedName>
        <fullName evidence="12">Metal dependent phosphohydrolase</fullName>
    </submittedName>
</protein>
<reference evidence="12 13" key="2">
    <citation type="journal article" date="2010" name="Stand. Genomic Sci.">
        <title>Complete genome sequence of Syntrophothermus lipocalidus type strain (TGB-C1).</title>
        <authorList>
            <person name="Djao O.D."/>
            <person name="Zhang X."/>
            <person name="Lucas S."/>
            <person name="Lapidus A."/>
            <person name="Del Rio T.G."/>
            <person name="Nolan M."/>
            <person name="Tice H."/>
            <person name="Cheng J.F."/>
            <person name="Han C."/>
            <person name="Tapia R."/>
            <person name="Goodwin L."/>
            <person name="Pitluck S."/>
            <person name="Liolios K."/>
            <person name="Ivanova N."/>
            <person name="Mavromatis K."/>
            <person name="Mikhailova N."/>
            <person name="Ovchinnikova G."/>
            <person name="Pati A."/>
            <person name="Brambilla E."/>
            <person name="Chen A."/>
            <person name="Palaniappan K."/>
            <person name="Land M."/>
            <person name="Hauser L."/>
            <person name="Chang Y.J."/>
            <person name="Jeffries C.D."/>
            <person name="Rohde M."/>
            <person name="Sikorski J."/>
            <person name="Spring S."/>
            <person name="Goker M."/>
            <person name="Detter J.C."/>
            <person name="Woyke T."/>
            <person name="Bristow J."/>
            <person name="Eisen J.A."/>
            <person name="Markowitz V."/>
            <person name="Hugenholtz P."/>
            <person name="Kyrpides N.C."/>
            <person name="Klenk H.P."/>
        </authorList>
    </citation>
    <scope>NUCLEOTIDE SEQUENCE [LARGE SCALE GENOMIC DNA]</scope>
    <source>
        <strain evidence="13">DSM 12680 / TGB-C1</strain>
    </source>
</reference>